<dbReference type="EMBL" id="JABRWQ010000001">
    <property type="protein sequence ID" value="NRD21989.1"/>
    <property type="molecule type" value="Genomic_DNA"/>
</dbReference>
<proteinExistence type="inferred from homology"/>
<dbReference type="PANTHER" id="PTHR23407:SF11">
    <property type="entry name" value="CHROMOSOME UNDETERMINED SCAFFOLD_24, WHOLE GENOME SHOTGUN SEQUENCE"/>
    <property type="match status" value="1"/>
</dbReference>
<sequence>MTKKELRKTYKTLRQSLSKTQIDDYSIAIANQLLSLNIWDKNFYHVFLTIEEQNEINTDYILNILAGKDKNIVISKSNFKDYSMTHFLLTDNTPIKKNCYNIPEPIDGIEIKSSQLEVIFIPLLAFDTSGNRIGYGKGFYDRFLAECKPESLKIGLSFFEPEDTVIEASEDDIKLDYCVTPNCIFQF</sequence>
<dbReference type="Proteomes" id="UP000805085">
    <property type="component" value="Unassembled WGS sequence"/>
</dbReference>
<name>A0ABX2E0E4_9FLAO</name>
<dbReference type="PIRSF" id="PIRSF006806">
    <property type="entry name" value="FTHF_cligase"/>
    <property type="match status" value="1"/>
</dbReference>
<keyword evidence="1" id="KW-0479">Metal-binding</keyword>
<organism evidence="2 3">
    <name type="scientific">Winogradskyella litoriviva</name>
    <dbReference type="NCBI Taxonomy" id="1220182"/>
    <lineage>
        <taxon>Bacteria</taxon>
        <taxon>Pseudomonadati</taxon>
        <taxon>Bacteroidota</taxon>
        <taxon>Flavobacteriia</taxon>
        <taxon>Flavobacteriales</taxon>
        <taxon>Flavobacteriaceae</taxon>
        <taxon>Winogradskyella</taxon>
    </lineage>
</organism>
<comment type="catalytic activity">
    <reaction evidence="1">
        <text>(6S)-5-formyl-5,6,7,8-tetrahydrofolate + ATP = (6R)-5,10-methenyltetrahydrofolate + ADP + phosphate</text>
        <dbReference type="Rhea" id="RHEA:10488"/>
        <dbReference type="ChEBI" id="CHEBI:30616"/>
        <dbReference type="ChEBI" id="CHEBI:43474"/>
        <dbReference type="ChEBI" id="CHEBI:57455"/>
        <dbReference type="ChEBI" id="CHEBI:57457"/>
        <dbReference type="ChEBI" id="CHEBI:456216"/>
        <dbReference type="EC" id="6.3.3.2"/>
    </reaction>
</comment>
<gene>
    <name evidence="2" type="ORF">HNV10_01965</name>
</gene>
<keyword evidence="1" id="KW-0547">Nucleotide-binding</keyword>
<evidence type="ECO:0000313" key="3">
    <source>
        <dbReference type="Proteomes" id="UP000805085"/>
    </source>
</evidence>
<dbReference type="SUPFAM" id="SSF100950">
    <property type="entry name" value="NagB/RpiA/CoA transferase-like"/>
    <property type="match status" value="1"/>
</dbReference>
<comment type="cofactor">
    <cofactor evidence="1">
        <name>Mg(2+)</name>
        <dbReference type="ChEBI" id="CHEBI:18420"/>
    </cofactor>
</comment>
<accession>A0ABX2E0E4</accession>
<keyword evidence="1" id="KW-0067">ATP-binding</keyword>
<dbReference type="PANTHER" id="PTHR23407">
    <property type="entry name" value="ATPASE INHIBITOR/5-FORMYLTETRAHYDROFOLATE CYCLO-LIGASE"/>
    <property type="match status" value="1"/>
</dbReference>
<dbReference type="RefSeq" id="WP_173299646.1">
    <property type="nucleotide sequence ID" value="NZ_JABRWQ010000001.1"/>
</dbReference>
<evidence type="ECO:0000313" key="2">
    <source>
        <dbReference type="EMBL" id="NRD21989.1"/>
    </source>
</evidence>
<dbReference type="Gene3D" id="3.40.50.10420">
    <property type="entry name" value="NagB/RpiA/CoA transferase-like"/>
    <property type="match status" value="1"/>
</dbReference>
<comment type="caution">
    <text evidence="2">The sequence shown here is derived from an EMBL/GenBank/DDBJ whole genome shotgun (WGS) entry which is preliminary data.</text>
</comment>
<keyword evidence="1" id="KW-0460">Magnesium</keyword>
<dbReference type="InterPro" id="IPR024185">
    <property type="entry name" value="FTHF_cligase-like_sf"/>
</dbReference>
<dbReference type="NCBIfam" id="TIGR02727">
    <property type="entry name" value="MTHFS_bact"/>
    <property type="match status" value="1"/>
</dbReference>
<protein>
    <recommendedName>
        <fullName evidence="1">5-formyltetrahydrofolate cyclo-ligase</fullName>
        <ecNumber evidence="1">6.3.3.2</ecNumber>
    </recommendedName>
</protein>
<evidence type="ECO:0000256" key="1">
    <source>
        <dbReference type="RuleBase" id="RU361279"/>
    </source>
</evidence>
<reference evidence="2 3" key="1">
    <citation type="journal article" date="2015" name="Int. J. Syst. Evol. Microbiol.">
        <title>Winogradskyella litoriviva sp. nov., isolated from coastal seawater.</title>
        <authorList>
            <person name="Nedashkovskaya O.I."/>
            <person name="Kukhlevskiy A.D."/>
            <person name="Zhukova N.V."/>
            <person name="Kim S.J."/>
            <person name="Rhee S.K."/>
            <person name="Mikhailov V.V."/>
        </authorList>
    </citation>
    <scope>NUCLEOTIDE SEQUENCE [LARGE SCALE GENOMIC DNA]</scope>
    <source>
        <strain evidence="2 3">KMM6491</strain>
    </source>
</reference>
<dbReference type="GO" id="GO:0030272">
    <property type="term" value="F:5-formyltetrahydrofolate cyclo-ligase activity"/>
    <property type="evidence" value="ECO:0007669"/>
    <property type="project" value="UniProtKB-EC"/>
</dbReference>
<dbReference type="InterPro" id="IPR037171">
    <property type="entry name" value="NagB/RpiA_transferase-like"/>
</dbReference>
<keyword evidence="3" id="KW-1185">Reference proteome</keyword>
<dbReference type="InterPro" id="IPR002698">
    <property type="entry name" value="FTHF_cligase"/>
</dbReference>
<comment type="similarity">
    <text evidence="1">Belongs to the 5-formyltetrahydrofolate cyclo-ligase family.</text>
</comment>
<dbReference type="Pfam" id="PF01812">
    <property type="entry name" value="5-FTHF_cyc-lig"/>
    <property type="match status" value="1"/>
</dbReference>
<keyword evidence="2" id="KW-0436">Ligase</keyword>
<dbReference type="EC" id="6.3.3.2" evidence="1"/>